<proteinExistence type="predicted"/>
<keyword evidence="3" id="KW-1185">Reference proteome</keyword>
<keyword evidence="1" id="KW-0472">Membrane</keyword>
<dbReference type="AlphaFoldDB" id="A0A6N7L2D9"/>
<dbReference type="OrthoDB" id="1257168at2"/>
<feature type="transmembrane region" description="Helical" evidence="1">
    <location>
        <begin position="46"/>
        <end position="72"/>
    </location>
</feature>
<name>A0A6N7L2D9_9ACTN</name>
<accession>A0A6N7L2D9</accession>
<comment type="caution">
    <text evidence="2">The sequence shown here is derived from an EMBL/GenBank/DDBJ whole genome shotgun (WGS) entry which is preliminary data.</text>
</comment>
<evidence type="ECO:0000313" key="2">
    <source>
        <dbReference type="EMBL" id="MQS16887.1"/>
    </source>
</evidence>
<organism evidence="2 3">
    <name type="scientific">Streptomyces kaniharaensis</name>
    <dbReference type="NCBI Taxonomy" id="212423"/>
    <lineage>
        <taxon>Bacteria</taxon>
        <taxon>Bacillati</taxon>
        <taxon>Actinomycetota</taxon>
        <taxon>Actinomycetes</taxon>
        <taxon>Kitasatosporales</taxon>
        <taxon>Streptomycetaceae</taxon>
        <taxon>Streptomyces</taxon>
    </lineage>
</organism>
<dbReference type="RefSeq" id="WP_153468557.1">
    <property type="nucleotide sequence ID" value="NZ_WBOF01000003.1"/>
</dbReference>
<feature type="transmembrane region" description="Helical" evidence="1">
    <location>
        <begin position="20"/>
        <end position="39"/>
    </location>
</feature>
<sequence length="375" mass="38750">MAVVRGGSGSRGGWPVRRWAAVGIGASAGFGLLSLLLYATQCGEPLAVLGSGLAVAAAAAVGGGSVGFLFGIPRAVAAEGHDAAGTQGALGGAAPAARPTYTANTNLEQVSDWLTKLLIGAGLTQLGAVGDAARSMLDALAPSLGGRPDSRTFAAALVLDFLVLGFLTGWLLTRLLLASALSHADRQALESFVTAQNLSDTGDVEGADRYRARAMEALGLPVAEAERYDGIRRTQPSGPPRTATMQALVDAARQSAASTGLTADQVADFFAAGGEGQRIYALALMQGDPSLVTWTCVFDAIEHSRSAFEQFQALVAARTAVHRLPAVEHAMLRRTLEAQLHGGWISRSVQRRHMTEDILAALAHPAGARPAAEPI</sequence>
<protein>
    <submittedName>
        <fullName evidence="2">Uncharacterized protein</fullName>
    </submittedName>
</protein>
<keyword evidence="1" id="KW-0812">Transmembrane</keyword>
<dbReference type="EMBL" id="WBOF01000003">
    <property type="protein sequence ID" value="MQS16887.1"/>
    <property type="molecule type" value="Genomic_DNA"/>
</dbReference>
<evidence type="ECO:0000256" key="1">
    <source>
        <dbReference type="SAM" id="Phobius"/>
    </source>
</evidence>
<evidence type="ECO:0000313" key="3">
    <source>
        <dbReference type="Proteomes" id="UP000450000"/>
    </source>
</evidence>
<gene>
    <name evidence="2" type="ORF">F7Q99_33045</name>
</gene>
<reference evidence="2 3" key="1">
    <citation type="submission" date="2019-09" db="EMBL/GenBank/DDBJ databases">
        <title>Genome Sequences of Streptomyces kaniharaensis ATCC 21070.</title>
        <authorList>
            <person name="Zhu W."/>
            <person name="De Crecy-Lagard V."/>
            <person name="Richards N.G."/>
        </authorList>
    </citation>
    <scope>NUCLEOTIDE SEQUENCE [LARGE SCALE GENOMIC DNA]</scope>
    <source>
        <strain evidence="2 3">SF-557</strain>
    </source>
</reference>
<feature type="transmembrane region" description="Helical" evidence="1">
    <location>
        <begin position="153"/>
        <end position="177"/>
    </location>
</feature>
<keyword evidence="1" id="KW-1133">Transmembrane helix</keyword>
<dbReference type="Proteomes" id="UP000450000">
    <property type="component" value="Unassembled WGS sequence"/>
</dbReference>